<keyword evidence="4" id="KW-1185">Reference proteome</keyword>
<dbReference type="OrthoDB" id="536881at2759"/>
<proteinExistence type="predicted"/>
<dbReference type="KEGG" id="mis:MICPUN_60330"/>
<reference evidence="3 4" key="1">
    <citation type="journal article" date="2009" name="Science">
        <title>Green evolution and dynamic adaptations revealed by genomes of the marine picoeukaryotes Micromonas.</title>
        <authorList>
            <person name="Worden A.Z."/>
            <person name="Lee J.H."/>
            <person name="Mock T."/>
            <person name="Rouze P."/>
            <person name="Simmons M.P."/>
            <person name="Aerts A.L."/>
            <person name="Allen A.E."/>
            <person name="Cuvelier M.L."/>
            <person name="Derelle E."/>
            <person name="Everett M.V."/>
            <person name="Foulon E."/>
            <person name="Grimwood J."/>
            <person name="Gundlach H."/>
            <person name="Henrissat B."/>
            <person name="Napoli C."/>
            <person name="McDonald S.M."/>
            <person name="Parker M.S."/>
            <person name="Rombauts S."/>
            <person name="Salamov A."/>
            <person name="Von Dassow P."/>
            <person name="Badger J.H."/>
            <person name="Coutinho P.M."/>
            <person name="Demir E."/>
            <person name="Dubchak I."/>
            <person name="Gentemann C."/>
            <person name="Eikrem W."/>
            <person name="Gready J.E."/>
            <person name="John U."/>
            <person name="Lanier W."/>
            <person name="Lindquist E.A."/>
            <person name="Lucas S."/>
            <person name="Mayer K.F."/>
            <person name="Moreau H."/>
            <person name="Not F."/>
            <person name="Otillar R."/>
            <person name="Panaud O."/>
            <person name="Pangilinan J."/>
            <person name="Paulsen I."/>
            <person name="Piegu B."/>
            <person name="Poliakov A."/>
            <person name="Robbens S."/>
            <person name="Schmutz J."/>
            <person name="Toulza E."/>
            <person name="Wyss T."/>
            <person name="Zelensky A."/>
            <person name="Zhou K."/>
            <person name="Armbrust E.V."/>
            <person name="Bhattacharya D."/>
            <person name="Goodenough U.W."/>
            <person name="Van de Peer Y."/>
            <person name="Grigoriev I.V."/>
        </authorList>
    </citation>
    <scope>NUCLEOTIDE SEQUENCE [LARGE SCALE GENOMIC DNA]</scope>
    <source>
        <strain evidence="4">RCC299 / NOUM17</strain>
    </source>
</reference>
<gene>
    <name evidence="3" type="ORF">MICPUN_60330</name>
</gene>
<feature type="compositionally biased region" description="Pro residues" evidence="1">
    <location>
        <begin position="384"/>
        <end position="396"/>
    </location>
</feature>
<dbReference type="Proteomes" id="UP000002009">
    <property type="component" value="Chromosome 7"/>
</dbReference>
<feature type="signal peptide" evidence="2">
    <location>
        <begin position="1"/>
        <end position="30"/>
    </location>
</feature>
<keyword evidence="2" id="KW-0732">Signal</keyword>
<dbReference type="EMBL" id="CP001328">
    <property type="protein sequence ID" value="ACO64981.1"/>
    <property type="molecule type" value="Genomic_DNA"/>
</dbReference>
<feature type="region of interest" description="Disordered" evidence="1">
    <location>
        <begin position="376"/>
        <end position="400"/>
    </location>
</feature>
<protein>
    <submittedName>
        <fullName evidence="3">Uncharacterized protein</fullName>
    </submittedName>
</protein>
<dbReference type="RefSeq" id="XP_002503723.1">
    <property type="nucleotide sequence ID" value="XM_002503677.1"/>
</dbReference>
<accession>C1EB74</accession>
<organism evidence="3 4">
    <name type="scientific">Micromonas commoda (strain RCC299 / NOUM17 / CCMP2709)</name>
    <name type="common">Picoplanktonic green alga</name>
    <dbReference type="NCBI Taxonomy" id="296587"/>
    <lineage>
        <taxon>Eukaryota</taxon>
        <taxon>Viridiplantae</taxon>
        <taxon>Chlorophyta</taxon>
        <taxon>Mamiellophyceae</taxon>
        <taxon>Mamiellales</taxon>
        <taxon>Mamiellaceae</taxon>
        <taxon>Micromonas</taxon>
    </lineage>
</organism>
<evidence type="ECO:0000256" key="2">
    <source>
        <dbReference type="SAM" id="SignalP"/>
    </source>
</evidence>
<feature type="chain" id="PRO_5002906782" evidence="2">
    <location>
        <begin position="31"/>
        <end position="423"/>
    </location>
</feature>
<dbReference type="InParanoid" id="C1EB74"/>
<dbReference type="GeneID" id="8245366"/>
<sequence>MARSSTPRAATTVAVVAFVALAFAPLAVDGATPPLCKCPASSGACTAAQLLRSSDGTTACGAVDANGKLDASVVLDSTAQATSLDLTGVKTLTGYLRLSATPVTTLKTDDLVTAGSINIETNAALTALSFPALTGFAGTSDPDSVLELEVLKTSAALVNATFPVLATASNVTCEAPGGVVCDLRSVTHLTGALRVRNANLAALKNVSGDAYFDEHDGATVAAEKLEHVGGDLTLMLSKDAKEVKLPKLAKVDGKVLVDEYSAGGANTALTALSFPALTDVGGSFRVESLDGLAVLRCEELRNIGGALELRLLPALKSAYFQRVEKVKSVSIGGDFKDAEVHVPCVAGGLLGLTTSSGQNNVNAVPTDRVTWKWPDGCSHAPVAAPDPSPPSTPTPPKSGARAAVATGRFAIILPALAWGVRLR</sequence>
<evidence type="ECO:0000313" key="4">
    <source>
        <dbReference type="Proteomes" id="UP000002009"/>
    </source>
</evidence>
<evidence type="ECO:0000256" key="1">
    <source>
        <dbReference type="SAM" id="MobiDB-lite"/>
    </source>
</evidence>
<name>C1EB74_MICCC</name>
<evidence type="ECO:0000313" key="3">
    <source>
        <dbReference type="EMBL" id="ACO64981.1"/>
    </source>
</evidence>
<dbReference type="AlphaFoldDB" id="C1EB74"/>